<evidence type="ECO:0000313" key="3">
    <source>
        <dbReference type="Proteomes" id="UP001057375"/>
    </source>
</evidence>
<name>A0ABQ5KZM3_9EUKA</name>
<feature type="region of interest" description="Disordered" evidence="1">
    <location>
        <begin position="1"/>
        <end position="25"/>
    </location>
</feature>
<reference evidence="2" key="1">
    <citation type="submission" date="2022-03" db="EMBL/GenBank/DDBJ databases">
        <title>Draft genome sequence of Aduncisulcus paluster, a free-living microaerophilic Fornicata.</title>
        <authorList>
            <person name="Yuyama I."/>
            <person name="Kume K."/>
            <person name="Tamura T."/>
            <person name="Inagaki Y."/>
            <person name="Hashimoto T."/>
        </authorList>
    </citation>
    <scope>NUCLEOTIDE SEQUENCE</scope>
    <source>
        <strain evidence="2">NY0171</strain>
    </source>
</reference>
<evidence type="ECO:0000313" key="2">
    <source>
        <dbReference type="EMBL" id="GKT37812.1"/>
    </source>
</evidence>
<sequence length="58" mass="6406">MCKTTRPSRISTRLQSKVNDGGDAHTNVRVKGLSKKGCLREMVPFQDSGDQMVFSYSG</sequence>
<comment type="caution">
    <text evidence="2">The sequence shown here is derived from an EMBL/GenBank/DDBJ whole genome shotgun (WGS) entry which is preliminary data.</text>
</comment>
<feature type="compositionally biased region" description="Polar residues" evidence="1">
    <location>
        <begin position="1"/>
        <end position="18"/>
    </location>
</feature>
<proteinExistence type="predicted"/>
<gene>
    <name evidence="2" type="ORF">ADUPG1_003750</name>
</gene>
<accession>A0ABQ5KZM3</accession>
<organism evidence="2 3">
    <name type="scientific">Aduncisulcus paluster</name>
    <dbReference type="NCBI Taxonomy" id="2918883"/>
    <lineage>
        <taxon>Eukaryota</taxon>
        <taxon>Metamonada</taxon>
        <taxon>Carpediemonas-like organisms</taxon>
        <taxon>Aduncisulcus</taxon>
    </lineage>
</organism>
<feature type="non-terminal residue" evidence="2">
    <location>
        <position position="58"/>
    </location>
</feature>
<keyword evidence="3" id="KW-1185">Reference proteome</keyword>
<dbReference type="EMBL" id="BQXS01005266">
    <property type="protein sequence ID" value="GKT37812.1"/>
    <property type="molecule type" value="Genomic_DNA"/>
</dbReference>
<dbReference type="Proteomes" id="UP001057375">
    <property type="component" value="Unassembled WGS sequence"/>
</dbReference>
<evidence type="ECO:0000256" key="1">
    <source>
        <dbReference type="SAM" id="MobiDB-lite"/>
    </source>
</evidence>
<protein>
    <submittedName>
        <fullName evidence="2">Uncharacterized protein</fullName>
    </submittedName>
</protein>